<evidence type="ECO:0000313" key="4">
    <source>
        <dbReference type="Proteomes" id="UP000663920"/>
    </source>
</evidence>
<feature type="transmembrane region" description="Helical" evidence="1">
    <location>
        <begin position="59"/>
        <end position="82"/>
    </location>
</feature>
<gene>
    <name evidence="3" type="ORF">J3359_10455</name>
</gene>
<sequence length="329" mass="39193">MFWGGYFILNFIRWGSYFNDYWYSIKSNLVEFPLHIIIVYFNIYYLFPNFILKKKYYMFFLYFISSLIVLYFVRTGFNYLLVSEKIWPEAEGIQEAFTFNHVIAVVLGEIYVIAFASTIKLMLDWMYEKNRVDSLQAMQLKTELQFLKAQIQPHFFFNTLNNLYALTLTDNKQASDVVLKLSKIMEYILYDAKEPKVKLLKEIKHIQNYIDLEKLRYDDKLIVEFTIQGAINNQKVPPLLFLSFIENCFKHGSKENENLEILIAFELTPNNLLRFSVSNNYNPAVKQTKKHGIGNKNLERRLELLFKNKYTLSKVRKDDKYMVDLTIQL</sequence>
<feature type="transmembrane region" description="Helical" evidence="1">
    <location>
        <begin position="102"/>
        <end position="123"/>
    </location>
</feature>
<name>A0A975H8W1_9FLAO</name>
<feature type="domain" description="Signal transduction histidine kinase internal region" evidence="2">
    <location>
        <begin position="142"/>
        <end position="221"/>
    </location>
</feature>
<dbReference type="KEGG" id="pcea:J3359_10455"/>
<keyword evidence="3" id="KW-0418">Kinase</keyword>
<keyword evidence="4" id="KW-1185">Reference proteome</keyword>
<dbReference type="GO" id="GO:0016020">
    <property type="term" value="C:membrane"/>
    <property type="evidence" value="ECO:0007669"/>
    <property type="project" value="InterPro"/>
</dbReference>
<evidence type="ECO:0000313" key="3">
    <source>
        <dbReference type="EMBL" id="QTE24494.1"/>
    </source>
</evidence>
<reference evidence="3 4" key="1">
    <citation type="submission" date="2021-03" db="EMBL/GenBank/DDBJ databases">
        <title>Complete genome of Polaribacter_sp.SM13.</title>
        <authorList>
            <person name="Jeong S.W."/>
            <person name="Bae J.W."/>
        </authorList>
    </citation>
    <scope>NUCLEOTIDE SEQUENCE [LARGE SCALE GENOMIC DNA]</scope>
    <source>
        <strain evidence="3 4">SM13</strain>
    </source>
</reference>
<dbReference type="Pfam" id="PF06580">
    <property type="entry name" value="His_kinase"/>
    <property type="match status" value="1"/>
</dbReference>
<dbReference type="InterPro" id="IPR010559">
    <property type="entry name" value="Sig_transdc_His_kin_internal"/>
</dbReference>
<dbReference type="Proteomes" id="UP000663920">
    <property type="component" value="Chromosome"/>
</dbReference>
<feature type="transmembrane region" description="Helical" evidence="1">
    <location>
        <begin position="32"/>
        <end position="52"/>
    </location>
</feature>
<keyword evidence="1" id="KW-0472">Membrane</keyword>
<keyword evidence="1" id="KW-0812">Transmembrane</keyword>
<dbReference type="GO" id="GO:0000155">
    <property type="term" value="F:phosphorelay sensor kinase activity"/>
    <property type="evidence" value="ECO:0007669"/>
    <property type="project" value="InterPro"/>
</dbReference>
<evidence type="ECO:0000256" key="1">
    <source>
        <dbReference type="SAM" id="Phobius"/>
    </source>
</evidence>
<keyword evidence="1" id="KW-1133">Transmembrane helix</keyword>
<proteinExistence type="predicted"/>
<keyword evidence="3" id="KW-0808">Transferase</keyword>
<protein>
    <submittedName>
        <fullName evidence="3">Histidine kinase</fullName>
    </submittedName>
</protein>
<accession>A0A975H8W1</accession>
<dbReference type="AlphaFoldDB" id="A0A975H8W1"/>
<dbReference type="PANTHER" id="PTHR34220">
    <property type="entry name" value="SENSOR HISTIDINE KINASE YPDA"/>
    <property type="match status" value="1"/>
</dbReference>
<evidence type="ECO:0000259" key="2">
    <source>
        <dbReference type="Pfam" id="PF06580"/>
    </source>
</evidence>
<dbReference type="EMBL" id="CP071869">
    <property type="protein sequence ID" value="QTE24494.1"/>
    <property type="molecule type" value="Genomic_DNA"/>
</dbReference>
<dbReference type="PANTHER" id="PTHR34220:SF7">
    <property type="entry name" value="SENSOR HISTIDINE KINASE YPDA"/>
    <property type="match status" value="1"/>
</dbReference>
<dbReference type="InterPro" id="IPR050640">
    <property type="entry name" value="Bact_2-comp_sensor_kinase"/>
</dbReference>
<organism evidence="3 4">
    <name type="scientific">Polaribacter cellanae</name>
    <dbReference type="NCBI Taxonomy" id="2818493"/>
    <lineage>
        <taxon>Bacteria</taxon>
        <taxon>Pseudomonadati</taxon>
        <taxon>Bacteroidota</taxon>
        <taxon>Flavobacteriia</taxon>
        <taxon>Flavobacteriales</taxon>
        <taxon>Flavobacteriaceae</taxon>
    </lineage>
</organism>